<evidence type="ECO:0008006" key="3">
    <source>
        <dbReference type="Google" id="ProtNLM"/>
    </source>
</evidence>
<dbReference type="RefSeq" id="WP_379596012.1">
    <property type="nucleotide sequence ID" value="NZ_JBHRTN010000008.1"/>
</dbReference>
<gene>
    <name evidence="1" type="ORF">ACFOD4_09935</name>
</gene>
<evidence type="ECO:0000313" key="1">
    <source>
        <dbReference type="EMBL" id="MFC3125382.1"/>
    </source>
</evidence>
<accession>A0ABV7G565</accession>
<organism evidence="1 2">
    <name type="scientific">Teichococcus globiformis</name>
    <dbReference type="NCBI Taxonomy" id="2307229"/>
    <lineage>
        <taxon>Bacteria</taxon>
        <taxon>Pseudomonadati</taxon>
        <taxon>Pseudomonadota</taxon>
        <taxon>Alphaproteobacteria</taxon>
        <taxon>Acetobacterales</taxon>
        <taxon>Roseomonadaceae</taxon>
        <taxon>Roseomonas</taxon>
    </lineage>
</organism>
<proteinExistence type="predicted"/>
<reference evidence="2" key="1">
    <citation type="journal article" date="2019" name="Int. J. Syst. Evol. Microbiol.">
        <title>The Global Catalogue of Microorganisms (GCM) 10K type strain sequencing project: providing services to taxonomists for standard genome sequencing and annotation.</title>
        <authorList>
            <consortium name="The Broad Institute Genomics Platform"/>
            <consortium name="The Broad Institute Genome Sequencing Center for Infectious Disease"/>
            <person name="Wu L."/>
            <person name="Ma J."/>
        </authorList>
    </citation>
    <scope>NUCLEOTIDE SEQUENCE [LARGE SCALE GENOMIC DNA]</scope>
    <source>
        <strain evidence="2">KCTC 52094</strain>
    </source>
</reference>
<comment type="caution">
    <text evidence="1">The sequence shown here is derived from an EMBL/GenBank/DDBJ whole genome shotgun (WGS) entry which is preliminary data.</text>
</comment>
<sequence>MAYRELRYYRSHPLEVRECGDSGWAVHVYSAKGQDRPHKMAVVSSPSPGGLTDLMRRARAVVDAEGEGGGAISHPVEPRARA</sequence>
<evidence type="ECO:0000313" key="2">
    <source>
        <dbReference type="Proteomes" id="UP001595593"/>
    </source>
</evidence>
<dbReference type="EMBL" id="JBHRTN010000008">
    <property type="protein sequence ID" value="MFC3125382.1"/>
    <property type="molecule type" value="Genomic_DNA"/>
</dbReference>
<dbReference type="Proteomes" id="UP001595593">
    <property type="component" value="Unassembled WGS sequence"/>
</dbReference>
<keyword evidence="2" id="KW-1185">Reference proteome</keyword>
<name>A0ABV7G565_9PROT</name>
<protein>
    <recommendedName>
        <fullName evidence="3">DUF2188 domain-containing protein</fullName>
    </recommendedName>
</protein>